<keyword evidence="14" id="KW-0238">DNA-binding</keyword>
<gene>
    <name evidence="23" type="primary">LOC117354829</name>
</gene>
<comment type="pathway">
    <text evidence="3">Protein modification; protein ubiquitination.</text>
</comment>
<evidence type="ECO:0000256" key="12">
    <source>
        <dbReference type="ARBA" id="ARBA00022833"/>
    </source>
</evidence>
<feature type="domain" description="RING-type" evidence="20">
    <location>
        <begin position="20"/>
        <end position="60"/>
    </location>
</feature>
<sequence>MAEIACSSSSISVLDDDFDCPICQEVLQAPVRTISCNHVFCRRCFLAAIKAGEAHCPFCRGPVHRKERVVPKRDIDMENKLKRFSAACKCCGKQVKLYMMRRHYKYCKKYQEEFGIVSEHPQLQLYQDSVGNSNGTETSDSTNEESVFGSFQENRRTHPTFKCPLCQESNLERKDLLEHCNSRHLCQIVPVVCPVCASLPWGNTTQITINLSAHLTARHQFDYGEFVVVQQVPGQRMKPSETRRVGAFSKCRKAQAFRLFIIVALCIIELYGSSILPLREEVVEYAAGYESITCLA</sequence>
<reference evidence="23" key="1">
    <citation type="submission" date="2025-08" db="UniProtKB">
        <authorList>
            <consortium name="RefSeq"/>
        </authorList>
    </citation>
    <scope>IDENTIFICATION</scope>
</reference>
<feature type="domain" description="C2HC RNF-type" evidence="21">
    <location>
        <begin position="88"/>
        <end position="107"/>
    </location>
</feature>
<name>A0A6P8QMI8_GEOSA</name>
<keyword evidence="7" id="KW-0879">Wnt signaling pathway</keyword>
<evidence type="ECO:0000259" key="20">
    <source>
        <dbReference type="PROSITE" id="PS50089"/>
    </source>
</evidence>
<keyword evidence="13" id="KW-0832">Ubl conjugation</keyword>
<dbReference type="SUPFAM" id="SSF57850">
    <property type="entry name" value="RING/U-box"/>
    <property type="match status" value="1"/>
</dbReference>
<evidence type="ECO:0000256" key="10">
    <source>
        <dbReference type="ARBA" id="ARBA00022771"/>
    </source>
</evidence>
<proteinExistence type="predicted"/>
<evidence type="ECO:0000256" key="8">
    <source>
        <dbReference type="ARBA" id="ARBA00022723"/>
    </source>
</evidence>
<dbReference type="GO" id="GO:0061630">
    <property type="term" value="F:ubiquitin protein ligase activity"/>
    <property type="evidence" value="ECO:0007669"/>
    <property type="project" value="UniProtKB-EC"/>
</dbReference>
<dbReference type="UniPathway" id="UPA00143"/>
<dbReference type="GO" id="GO:0035861">
    <property type="term" value="C:site of double-strand break"/>
    <property type="evidence" value="ECO:0007669"/>
    <property type="project" value="TreeGrafter"/>
</dbReference>
<accession>A0A6P8QMI8</accession>
<evidence type="ECO:0000256" key="5">
    <source>
        <dbReference type="ARBA" id="ARBA00022454"/>
    </source>
</evidence>
<dbReference type="FunFam" id="3.30.40.10:FF:000267">
    <property type="entry name" value="E3 ubiquitin-protein ligase RNF138 isoform X1"/>
    <property type="match status" value="1"/>
</dbReference>
<keyword evidence="11" id="KW-0833">Ubl conjugation pathway</keyword>
<dbReference type="PANTHER" id="PTHR46968">
    <property type="entry name" value="E3 UBIQUITIN-PROTEIN LIGASE RNF138"/>
    <property type="match status" value="1"/>
</dbReference>
<dbReference type="InterPro" id="IPR013083">
    <property type="entry name" value="Znf_RING/FYVE/PHD"/>
</dbReference>
<dbReference type="KEGG" id="gsh:117354829"/>
<evidence type="ECO:0000313" key="22">
    <source>
        <dbReference type="Proteomes" id="UP000515159"/>
    </source>
</evidence>
<keyword evidence="8" id="KW-0479">Metal-binding</keyword>
<dbReference type="Gene3D" id="3.30.40.10">
    <property type="entry name" value="Zinc/RING finger domain, C3HC4 (zinc finger)"/>
    <property type="match status" value="1"/>
</dbReference>
<dbReference type="InterPro" id="IPR052498">
    <property type="entry name" value="E3_ubiq-protein_ligase_RNF138"/>
</dbReference>
<comment type="catalytic activity">
    <reaction evidence="1">
        <text>S-ubiquitinyl-[E2 ubiquitin-conjugating enzyme]-L-cysteine + [acceptor protein]-L-lysine = [E2 ubiquitin-conjugating enzyme]-L-cysteine + N(6)-ubiquitinyl-[acceptor protein]-L-lysine.</text>
        <dbReference type="EC" id="2.3.2.27"/>
    </reaction>
</comment>
<dbReference type="GO" id="GO:0008270">
    <property type="term" value="F:zinc ion binding"/>
    <property type="evidence" value="ECO:0007669"/>
    <property type="project" value="UniProtKB-KW"/>
</dbReference>
<dbReference type="GO" id="GO:0016055">
    <property type="term" value="P:Wnt signaling pathway"/>
    <property type="evidence" value="ECO:0007669"/>
    <property type="project" value="UniProtKB-KW"/>
</dbReference>
<dbReference type="InterPro" id="IPR001841">
    <property type="entry name" value="Znf_RING"/>
</dbReference>
<organism evidence="22 23">
    <name type="scientific">Geotrypetes seraphini</name>
    <name type="common">Gaboon caecilian</name>
    <name type="synonym">Caecilia seraphini</name>
    <dbReference type="NCBI Taxonomy" id="260995"/>
    <lineage>
        <taxon>Eukaryota</taxon>
        <taxon>Metazoa</taxon>
        <taxon>Chordata</taxon>
        <taxon>Craniata</taxon>
        <taxon>Vertebrata</taxon>
        <taxon>Euteleostomi</taxon>
        <taxon>Amphibia</taxon>
        <taxon>Gymnophiona</taxon>
        <taxon>Geotrypetes</taxon>
    </lineage>
</organism>
<dbReference type="CDD" id="cd16544">
    <property type="entry name" value="RING-HC_RNF138"/>
    <property type="match status" value="1"/>
</dbReference>
<dbReference type="RefSeq" id="XP_033788693.1">
    <property type="nucleotide sequence ID" value="XM_033932802.1"/>
</dbReference>
<dbReference type="InterPro" id="IPR034734">
    <property type="entry name" value="ZF_C2HC_RNF"/>
</dbReference>
<dbReference type="SMART" id="SM00184">
    <property type="entry name" value="RING"/>
    <property type="match status" value="1"/>
</dbReference>
<dbReference type="Pfam" id="PF18574">
    <property type="entry name" value="zf_C2HC_14"/>
    <property type="match status" value="1"/>
</dbReference>
<keyword evidence="6" id="KW-0808">Transferase</keyword>
<evidence type="ECO:0000256" key="3">
    <source>
        <dbReference type="ARBA" id="ARBA00004906"/>
    </source>
</evidence>
<dbReference type="OrthoDB" id="7873042at2759"/>
<dbReference type="PANTHER" id="PTHR46968:SF2">
    <property type="entry name" value="E3 UBIQUITIN-PROTEIN LIGASE RNF138"/>
    <property type="match status" value="1"/>
</dbReference>
<evidence type="ECO:0000256" key="17">
    <source>
        <dbReference type="ARBA" id="ARBA00041476"/>
    </source>
</evidence>
<dbReference type="InParanoid" id="A0A6P8QMI8"/>
<evidence type="ECO:0000256" key="1">
    <source>
        <dbReference type="ARBA" id="ARBA00000900"/>
    </source>
</evidence>
<dbReference type="PROSITE" id="PS51803">
    <property type="entry name" value="ZF_C2HC_RNF"/>
    <property type="match status" value="1"/>
</dbReference>
<comment type="subcellular location">
    <subcellularLocation>
        <location evidence="2">Chromosome</location>
    </subcellularLocation>
</comment>
<dbReference type="Pfam" id="PF05605">
    <property type="entry name" value="zf-Di19"/>
    <property type="match status" value="1"/>
</dbReference>
<evidence type="ECO:0000256" key="19">
    <source>
        <dbReference type="PROSITE-ProRule" id="PRU00175"/>
    </source>
</evidence>
<evidence type="ECO:0000259" key="21">
    <source>
        <dbReference type="PROSITE" id="PS51803"/>
    </source>
</evidence>
<evidence type="ECO:0000313" key="23">
    <source>
        <dbReference type="RefSeq" id="XP_033788693.1"/>
    </source>
</evidence>
<keyword evidence="15" id="KW-0234">DNA repair</keyword>
<evidence type="ECO:0000256" key="11">
    <source>
        <dbReference type="ARBA" id="ARBA00022786"/>
    </source>
</evidence>
<dbReference type="Proteomes" id="UP000515159">
    <property type="component" value="Chromosome 2"/>
</dbReference>
<dbReference type="EC" id="2.3.2.27" evidence="4"/>
<dbReference type="AlphaFoldDB" id="A0A6P8QMI8"/>
<dbReference type="GO" id="GO:0005634">
    <property type="term" value="C:nucleus"/>
    <property type="evidence" value="ECO:0007669"/>
    <property type="project" value="TreeGrafter"/>
</dbReference>
<dbReference type="GO" id="GO:0016567">
    <property type="term" value="P:protein ubiquitination"/>
    <property type="evidence" value="ECO:0007669"/>
    <property type="project" value="UniProtKB-UniPathway"/>
</dbReference>
<evidence type="ECO:0000256" key="14">
    <source>
        <dbReference type="ARBA" id="ARBA00023125"/>
    </source>
</evidence>
<evidence type="ECO:0000256" key="4">
    <source>
        <dbReference type="ARBA" id="ARBA00012483"/>
    </source>
</evidence>
<dbReference type="FunCoup" id="A0A6P8QMI8">
    <property type="interactions" value="2144"/>
</dbReference>
<dbReference type="InterPro" id="IPR008598">
    <property type="entry name" value="Di19_Zn-bd"/>
</dbReference>
<evidence type="ECO:0000256" key="13">
    <source>
        <dbReference type="ARBA" id="ARBA00022843"/>
    </source>
</evidence>
<evidence type="ECO:0000256" key="16">
    <source>
        <dbReference type="ARBA" id="ARBA00039332"/>
    </source>
</evidence>
<evidence type="ECO:0000256" key="15">
    <source>
        <dbReference type="ARBA" id="ARBA00023204"/>
    </source>
</evidence>
<keyword evidence="10 19" id="KW-0863">Zinc-finger</keyword>
<dbReference type="GeneID" id="117354829"/>
<evidence type="ECO:0000256" key="7">
    <source>
        <dbReference type="ARBA" id="ARBA00022687"/>
    </source>
</evidence>
<evidence type="ECO:0000256" key="2">
    <source>
        <dbReference type="ARBA" id="ARBA00004286"/>
    </source>
</evidence>
<dbReference type="GO" id="GO:0010792">
    <property type="term" value="P:DNA double-strand break processing involved in repair via single-strand annealing"/>
    <property type="evidence" value="ECO:0007669"/>
    <property type="project" value="TreeGrafter"/>
</dbReference>
<dbReference type="GO" id="GO:0003697">
    <property type="term" value="F:single-stranded DNA binding"/>
    <property type="evidence" value="ECO:0007669"/>
    <property type="project" value="TreeGrafter"/>
</dbReference>
<dbReference type="Pfam" id="PF13923">
    <property type="entry name" value="zf-C3HC4_2"/>
    <property type="match status" value="1"/>
</dbReference>
<dbReference type="GO" id="GO:0000724">
    <property type="term" value="P:double-strand break repair via homologous recombination"/>
    <property type="evidence" value="ECO:0007669"/>
    <property type="project" value="TreeGrafter"/>
</dbReference>
<evidence type="ECO:0000256" key="9">
    <source>
        <dbReference type="ARBA" id="ARBA00022763"/>
    </source>
</evidence>
<protein>
    <recommendedName>
        <fullName evidence="16">E3 ubiquitin-protein ligase RNF138</fullName>
        <ecNumber evidence="4">2.3.2.27</ecNumber>
    </recommendedName>
    <alternativeName>
        <fullName evidence="18">RING finger protein 138</fullName>
    </alternativeName>
    <alternativeName>
        <fullName evidence="17">RING-type E3 ubiquitin transferase RNF138</fullName>
    </alternativeName>
</protein>
<keyword evidence="22" id="KW-1185">Reference proteome</keyword>
<dbReference type="PROSITE" id="PS50089">
    <property type="entry name" value="ZF_RING_2"/>
    <property type="match status" value="1"/>
</dbReference>
<evidence type="ECO:0000256" key="18">
    <source>
        <dbReference type="ARBA" id="ARBA00041652"/>
    </source>
</evidence>
<keyword evidence="5" id="KW-0158">Chromosome</keyword>
<evidence type="ECO:0000256" key="6">
    <source>
        <dbReference type="ARBA" id="ARBA00022679"/>
    </source>
</evidence>
<keyword evidence="12" id="KW-0862">Zinc</keyword>
<keyword evidence="9" id="KW-0227">DNA damage</keyword>